<feature type="non-terminal residue" evidence="3">
    <location>
        <position position="273"/>
    </location>
</feature>
<keyword evidence="1" id="KW-0472">Membrane</keyword>
<keyword evidence="1" id="KW-1133">Transmembrane helix</keyword>
<evidence type="ECO:0000313" key="3">
    <source>
        <dbReference type="EMBL" id="GAH00931.1"/>
    </source>
</evidence>
<dbReference type="EMBL" id="BART01028087">
    <property type="protein sequence ID" value="GAH00931.1"/>
    <property type="molecule type" value="Genomic_DNA"/>
</dbReference>
<name>X1BYN2_9ZZZZ</name>
<dbReference type="Pfam" id="PF12704">
    <property type="entry name" value="MacB_PCD"/>
    <property type="match status" value="1"/>
</dbReference>
<dbReference type="InterPro" id="IPR025857">
    <property type="entry name" value="MacB_PCD"/>
</dbReference>
<evidence type="ECO:0000256" key="1">
    <source>
        <dbReference type="SAM" id="Phobius"/>
    </source>
</evidence>
<feature type="non-terminal residue" evidence="3">
    <location>
        <position position="1"/>
    </location>
</feature>
<dbReference type="AlphaFoldDB" id="X1BYN2"/>
<sequence>PLALYIGLRYTRAKKRNHFVSFISLTSMLGIALGVAVLITVLSVMNGFDYEIHNRLFNMSSHVIVTDVSGSMKNWQKLTKKIIKTKNVIGIAPFIAAQGMLSNKGTAQGIMVTGILPKQQTKVSNIDKKMVQGKMTALKPNRFGIVLGQALALNIGAKMGDKVILVTPKTNMTPIGLLPRFKEFKIVGIFNIGDDGFGYDTSMAFIHLKDAQKLLQLGKSVSGLRLKVDNLYAAPKVSNDLLQTLPERYGVTNWTQQYSTYFKAITMEKLLCL</sequence>
<evidence type="ECO:0000259" key="2">
    <source>
        <dbReference type="Pfam" id="PF12704"/>
    </source>
</evidence>
<accession>X1BYN2</accession>
<dbReference type="PANTHER" id="PTHR30489:SF0">
    <property type="entry name" value="LIPOPROTEIN-RELEASING SYSTEM TRANSMEMBRANE PROTEIN LOLE"/>
    <property type="match status" value="1"/>
</dbReference>
<dbReference type="PANTHER" id="PTHR30489">
    <property type="entry name" value="LIPOPROTEIN-RELEASING SYSTEM TRANSMEMBRANE PROTEIN LOLE"/>
    <property type="match status" value="1"/>
</dbReference>
<dbReference type="GO" id="GO:0044874">
    <property type="term" value="P:lipoprotein localization to outer membrane"/>
    <property type="evidence" value="ECO:0007669"/>
    <property type="project" value="TreeGrafter"/>
</dbReference>
<keyword evidence="1" id="KW-0812">Transmembrane</keyword>
<reference evidence="3" key="1">
    <citation type="journal article" date="2014" name="Front. Microbiol.">
        <title>High frequency of phylogenetically diverse reductive dehalogenase-homologous genes in deep subseafloor sedimentary metagenomes.</title>
        <authorList>
            <person name="Kawai M."/>
            <person name="Futagami T."/>
            <person name="Toyoda A."/>
            <person name="Takaki Y."/>
            <person name="Nishi S."/>
            <person name="Hori S."/>
            <person name="Arai W."/>
            <person name="Tsubouchi T."/>
            <person name="Morono Y."/>
            <person name="Uchiyama I."/>
            <person name="Ito T."/>
            <person name="Fujiyama A."/>
            <person name="Inagaki F."/>
            <person name="Takami H."/>
        </authorList>
    </citation>
    <scope>NUCLEOTIDE SEQUENCE</scope>
    <source>
        <strain evidence="3">Expedition CK06-06</strain>
    </source>
</reference>
<organism evidence="3">
    <name type="scientific">marine sediment metagenome</name>
    <dbReference type="NCBI Taxonomy" id="412755"/>
    <lineage>
        <taxon>unclassified sequences</taxon>
        <taxon>metagenomes</taxon>
        <taxon>ecological metagenomes</taxon>
    </lineage>
</organism>
<feature type="domain" description="MacB-like periplasmic core" evidence="2">
    <location>
        <begin position="24"/>
        <end position="241"/>
    </location>
</feature>
<dbReference type="InterPro" id="IPR051447">
    <property type="entry name" value="Lipoprotein-release_system"/>
</dbReference>
<dbReference type="GO" id="GO:0098797">
    <property type="term" value="C:plasma membrane protein complex"/>
    <property type="evidence" value="ECO:0007669"/>
    <property type="project" value="TreeGrafter"/>
</dbReference>
<comment type="caution">
    <text evidence="3">The sequence shown here is derived from an EMBL/GenBank/DDBJ whole genome shotgun (WGS) entry which is preliminary data.</text>
</comment>
<proteinExistence type="predicted"/>
<feature type="transmembrane region" description="Helical" evidence="1">
    <location>
        <begin position="19"/>
        <end position="45"/>
    </location>
</feature>
<gene>
    <name evidence="3" type="ORF">S01H4_49618</name>
</gene>
<protein>
    <recommendedName>
        <fullName evidence="2">MacB-like periplasmic core domain-containing protein</fullName>
    </recommendedName>
</protein>